<protein>
    <submittedName>
        <fullName evidence="2">Uncharacterized protein</fullName>
    </submittedName>
</protein>
<evidence type="ECO:0000256" key="1">
    <source>
        <dbReference type="SAM" id="MobiDB-lite"/>
    </source>
</evidence>
<accession>R4Z2I9</accession>
<name>R4Z2I9_9ACTN</name>
<keyword evidence="3" id="KW-1185">Reference proteome</keyword>
<dbReference type="Proteomes" id="UP000018291">
    <property type="component" value="Unassembled WGS sequence"/>
</dbReference>
<evidence type="ECO:0000313" key="3">
    <source>
        <dbReference type="Proteomes" id="UP000018291"/>
    </source>
</evidence>
<organism evidence="2 3">
    <name type="scientific">Candidatus Neomicrothrix parvicella RN1</name>
    <dbReference type="NCBI Taxonomy" id="1229780"/>
    <lineage>
        <taxon>Bacteria</taxon>
        <taxon>Bacillati</taxon>
        <taxon>Actinomycetota</taxon>
        <taxon>Acidimicrobiia</taxon>
        <taxon>Acidimicrobiales</taxon>
        <taxon>Microthrixaceae</taxon>
        <taxon>Candidatus Neomicrothrix</taxon>
    </lineage>
</organism>
<gene>
    <name evidence="2" type="ORF">BN381_240013</name>
</gene>
<proteinExistence type="predicted"/>
<dbReference type="STRING" id="1229780.BN381_240013"/>
<evidence type="ECO:0000313" key="2">
    <source>
        <dbReference type="EMBL" id="CCM63506.1"/>
    </source>
</evidence>
<dbReference type="HOGENOM" id="CLU_2768168_0_0_11"/>
<reference evidence="2 3" key="1">
    <citation type="journal article" date="2013" name="ISME J.">
        <title>Metabolic model for the filamentous 'Candidatus Microthrix parvicella' based on genomic and metagenomic analyses.</title>
        <authorList>
            <person name="Jon McIlroy S."/>
            <person name="Kristiansen R."/>
            <person name="Albertsen M."/>
            <person name="Michael Karst S."/>
            <person name="Rossetti S."/>
            <person name="Lund Nielsen J."/>
            <person name="Tandoi V."/>
            <person name="James Seviour R."/>
            <person name="Nielsen P.H."/>
        </authorList>
    </citation>
    <scope>NUCLEOTIDE SEQUENCE [LARGE SCALE GENOMIC DNA]</scope>
    <source>
        <strain evidence="2 3">RN1</strain>
    </source>
</reference>
<feature type="region of interest" description="Disordered" evidence="1">
    <location>
        <begin position="49"/>
        <end position="69"/>
    </location>
</feature>
<comment type="caution">
    <text evidence="2">The sequence shown here is derived from an EMBL/GenBank/DDBJ whole genome shotgun (WGS) entry which is preliminary data.</text>
</comment>
<sequence length="69" mass="6949">MRALGLVAVVGASGNANDGWAGYNKGTENLSVLPSSLVGRFGMLLPATAHPASTERSTTCPSIPIPGPN</sequence>
<dbReference type="AlphaFoldDB" id="R4Z2I9"/>
<dbReference type="EMBL" id="CANL01000017">
    <property type="protein sequence ID" value="CCM63506.1"/>
    <property type="molecule type" value="Genomic_DNA"/>
</dbReference>